<sequence>MKRLRLLAVTAIASSALAPVTAGTQTSLPADGALATSSRELNNVVFGSLMRIPGLAGPASFAPMLSSLGSSLIGLPQCTFSDTRGCKGVY</sequence>
<dbReference type="EMBL" id="CP059404">
    <property type="protein sequence ID" value="QNE88916.1"/>
    <property type="molecule type" value="Genomic_DNA"/>
</dbReference>
<evidence type="ECO:0000313" key="3">
    <source>
        <dbReference type="Proteomes" id="UP000515743"/>
    </source>
</evidence>
<dbReference type="RefSeq" id="WP_185175303.1">
    <property type="nucleotide sequence ID" value="NZ_CP059404.1"/>
</dbReference>
<organism evidence="2 3">
    <name type="scientific">Corynebacterium incognita</name>
    <dbReference type="NCBI Taxonomy" id="2754725"/>
    <lineage>
        <taxon>Bacteria</taxon>
        <taxon>Bacillati</taxon>
        <taxon>Actinomycetota</taxon>
        <taxon>Actinomycetes</taxon>
        <taxon>Mycobacteriales</taxon>
        <taxon>Corynebacteriaceae</taxon>
        <taxon>Corynebacterium</taxon>
    </lineage>
</organism>
<keyword evidence="3" id="KW-1185">Reference proteome</keyword>
<dbReference type="Proteomes" id="UP000515743">
    <property type="component" value="Chromosome"/>
</dbReference>
<dbReference type="KEGG" id="cik:H0194_07470"/>
<evidence type="ECO:0000256" key="1">
    <source>
        <dbReference type="SAM" id="SignalP"/>
    </source>
</evidence>
<reference evidence="2 3" key="1">
    <citation type="submission" date="2020-07" db="EMBL/GenBank/DDBJ databases">
        <title>Complete genome and description of Corynebacterium incognita strain Marseille-Q3630 sp. nov.</title>
        <authorList>
            <person name="Boxberger M."/>
        </authorList>
    </citation>
    <scope>NUCLEOTIDE SEQUENCE [LARGE SCALE GENOMIC DNA]</scope>
    <source>
        <strain evidence="2 3">Marseille-Q3630</strain>
    </source>
</reference>
<evidence type="ECO:0000313" key="2">
    <source>
        <dbReference type="EMBL" id="QNE88916.1"/>
    </source>
</evidence>
<gene>
    <name evidence="2" type="ORF">H0194_07470</name>
</gene>
<proteinExistence type="predicted"/>
<feature type="signal peptide" evidence="1">
    <location>
        <begin position="1"/>
        <end position="18"/>
    </location>
</feature>
<accession>A0A7G7CMV0</accession>
<keyword evidence="1" id="KW-0732">Signal</keyword>
<evidence type="ECO:0008006" key="4">
    <source>
        <dbReference type="Google" id="ProtNLM"/>
    </source>
</evidence>
<feature type="chain" id="PRO_5039311304" description="Secreted protein" evidence="1">
    <location>
        <begin position="19"/>
        <end position="90"/>
    </location>
</feature>
<name>A0A7G7CMV0_9CORY</name>
<protein>
    <recommendedName>
        <fullName evidence="4">Secreted protein</fullName>
    </recommendedName>
</protein>
<dbReference type="AlphaFoldDB" id="A0A7G7CMV0"/>